<feature type="transmembrane region" description="Helical" evidence="10">
    <location>
        <begin position="57"/>
        <end position="81"/>
    </location>
</feature>
<reference evidence="11" key="1">
    <citation type="submission" date="2022-11" db="EMBL/GenBank/DDBJ databases">
        <authorList>
            <person name="Kikuchi T."/>
        </authorList>
    </citation>
    <scope>NUCLEOTIDE SEQUENCE</scope>
    <source>
        <strain evidence="11">PS1010</strain>
    </source>
</reference>
<dbReference type="GO" id="GO:0005886">
    <property type="term" value="C:plasma membrane"/>
    <property type="evidence" value="ECO:0007669"/>
    <property type="project" value="TreeGrafter"/>
</dbReference>
<protein>
    <recommendedName>
        <fullName evidence="13">Sodium:neurotransmitter symporter family protein</fullName>
    </recommendedName>
</protein>
<dbReference type="OrthoDB" id="6581954at2759"/>
<feature type="transmembrane region" description="Helical" evidence="10">
    <location>
        <begin position="454"/>
        <end position="472"/>
    </location>
</feature>
<proteinExistence type="predicted"/>
<keyword evidence="3 10" id="KW-0812">Transmembrane</keyword>
<dbReference type="PANTHER" id="PTHR11616:SF295">
    <property type="entry name" value="SODIUM: NEUROTRANSMITTER SYMPORTER FAMILY"/>
    <property type="match status" value="1"/>
</dbReference>
<dbReference type="PROSITE" id="PS50267">
    <property type="entry name" value="NA_NEUROTRAN_SYMP_3"/>
    <property type="match status" value="1"/>
</dbReference>
<dbReference type="GO" id="GO:0015179">
    <property type="term" value="F:L-amino acid transmembrane transporter activity"/>
    <property type="evidence" value="ECO:0007669"/>
    <property type="project" value="TreeGrafter"/>
</dbReference>
<dbReference type="GO" id="GO:0089718">
    <property type="term" value="P:amino acid import across plasma membrane"/>
    <property type="evidence" value="ECO:0007669"/>
    <property type="project" value="TreeGrafter"/>
</dbReference>
<keyword evidence="12" id="KW-1185">Reference proteome</keyword>
<evidence type="ECO:0000313" key="12">
    <source>
        <dbReference type="Proteomes" id="UP001152747"/>
    </source>
</evidence>
<feature type="compositionally biased region" description="Polar residues" evidence="9">
    <location>
        <begin position="592"/>
        <end position="604"/>
    </location>
</feature>
<keyword evidence="4" id="KW-0769">Symport</keyword>
<dbReference type="Pfam" id="PF00209">
    <property type="entry name" value="SNF"/>
    <property type="match status" value="1"/>
</dbReference>
<keyword evidence="7" id="KW-0915">Sodium</keyword>
<feature type="transmembrane region" description="Helical" evidence="10">
    <location>
        <begin position="93"/>
        <end position="115"/>
    </location>
</feature>
<organism evidence="11 12">
    <name type="scientific">Caenorhabditis angaria</name>
    <dbReference type="NCBI Taxonomy" id="860376"/>
    <lineage>
        <taxon>Eukaryota</taxon>
        <taxon>Metazoa</taxon>
        <taxon>Ecdysozoa</taxon>
        <taxon>Nematoda</taxon>
        <taxon>Chromadorea</taxon>
        <taxon>Rhabditida</taxon>
        <taxon>Rhabditina</taxon>
        <taxon>Rhabditomorpha</taxon>
        <taxon>Rhabditoidea</taxon>
        <taxon>Rhabditidae</taxon>
        <taxon>Peloderinae</taxon>
        <taxon>Caenorhabditis</taxon>
    </lineage>
</organism>
<dbReference type="SUPFAM" id="SSF161070">
    <property type="entry name" value="SNF-like"/>
    <property type="match status" value="1"/>
</dbReference>
<feature type="transmembrane region" description="Helical" evidence="10">
    <location>
        <begin position="318"/>
        <end position="343"/>
    </location>
</feature>
<evidence type="ECO:0000256" key="8">
    <source>
        <dbReference type="PIRSR" id="PIRSR600175-2"/>
    </source>
</evidence>
<evidence type="ECO:0000256" key="7">
    <source>
        <dbReference type="PIRSR" id="PIRSR600175-1"/>
    </source>
</evidence>
<dbReference type="InterPro" id="IPR037272">
    <property type="entry name" value="SNS_sf"/>
</dbReference>
<feature type="transmembrane region" description="Helical" evidence="10">
    <location>
        <begin position="416"/>
        <end position="434"/>
    </location>
</feature>
<gene>
    <name evidence="11" type="ORF">CAMP_LOCUS3078</name>
</gene>
<dbReference type="InterPro" id="IPR000175">
    <property type="entry name" value="Na/ntran_symport"/>
</dbReference>
<dbReference type="PANTHER" id="PTHR11616">
    <property type="entry name" value="SODIUM/CHLORIDE DEPENDENT TRANSPORTER"/>
    <property type="match status" value="1"/>
</dbReference>
<feature type="transmembrane region" description="Helical" evidence="10">
    <location>
        <begin position="127"/>
        <end position="146"/>
    </location>
</feature>
<feature type="transmembrane region" description="Helical" evidence="10">
    <location>
        <begin position="287"/>
        <end position="306"/>
    </location>
</feature>
<feature type="transmembrane region" description="Helical" evidence="10">
    <location>
        <begin position="28"/>
        <end position="45"/>
    </location>
</feature>
<keyword evidence="8" id="KW-1015">Disulfide bond</keyword>
<keyword evidence="5 10" id="KW-1133">Transmembrane helix</keyword>
<keyword evidence="2" id="KW-0813">Transport</keyword>
<evidence type="ECO:0000256" key="6">
    <source>
        <dbReference type="ARBA" id="ARBA00023136"/>
    </source>
</evidence>
<dbReference type="GO" id="GO:0005283">
    <property type="term" value="F:amino acid:sodium symporter activity"/>
    <property type="evidence" value="ECO:0007669"/>
    <property type="project" value="TreeGrafter"/>
</dbReference>
<accession>A0A9P1MY81</accession>
<evidence type="ECO:0000313" key="11">
    <source>
        <dbReference type="EMBL" id="CAI5440441.1"/>
    </source>
</evidence>
<comment type="caution">
    <text evidence="11">The sequence shown here is derived from an EMBL/GenBank/DDBJ whole genome shotgun (WGS) entry which is preliminary data.</text>
</comment>
<dbReference type="GO" id="GO:0046872">
    <property type="term" value="F:metal ion binding"/>
    <property type="evidence" value="ECO:0007669"/>
    <property type="project" value="UniProtKB-KW"/>
</dbReference>
<evidence type="ECO:0000256" key="1">
    <source>
        <dbReference type="ARBA" id="ARBA00004141"/>
    </source>
</evidence>
<dbReference type="EMBL" id="CANHGI010000001">
    <property type="protein sequence ID" value="CAI5440441.1"/>
    <property type="molecule type" value="Genomic_DNA"/>
</dbReference>
<dbReference type="Proteomes" id="UP001152747">
    <property type="component" value="Unassembled WGS sequence"/>
</dbReference>
<keyword evidence="7" id="KW-0479">Metal-binding</keyword>
<evidence type="ECO:0000256" key="4">
    <source>
        <dbReference type="ARBA" id="ARBA00022847"/>
    </source>
</evidence>
<feature type="disulfide bond" evidence="8">
    <location>
        <begin position="148"/>
        <end position="159"/>
    </location>
</feature>
<feature type="transmembrane region" description="Helical" evidence="10">
    <location>
        <begin position="530"/>
        <end position="547"/>
    </location>
</feature>
<dbReference type="AlphaFoldDB" id="A0A9P1MY81"/>
<evidence type="ECO:0000256" key="9">
    <source>
        <dbReference type="SAM" id="MobiDB-lite"/>
    </source>
</evidence>
<evidence type="ECO:0000256" key="10">
    <source>
        <dbReference type="SAM" id="Phobius"/>
    </source>
</evidence>
<feature type="transmembrane region" description="Helical" evidence="10">
    <location>
        <begin position="373"/>
        <end position="395"/>
    </location>
</feature>
<keyword evidence="6 10" id="KW-0472">Membrane</keyword>
<name>A0A9P1MY81_9PELO</name>
<sequence>MWFEESSWSNLRLTELVEEWRDLWPSKIEFVVSAMSYLFAMTNFLNMPKLILQNGGLAFVSAYGAILAVLCLPTIILEMAVGQVTGRAPVLAFYHLFPVFKGIGVAQILFSLIVLAAMTKFLSTLSLFLYYFFWTLHSAKTGLPWLNCRQFPEFLSFPCREAGAMANFSQIGANRMNTIQAESSMMQFLTFLERPSESIADFNDFRYPVLIAQSGIWIFVFIAICFGVRFVGKTVSFLLFIALSSLIGLFIRCSTLGGVSEILEIYWKSTDWQKLEDIQMWKLAAEQAILGTGIGFGAFITMSSYMRRNNNLVWDSMFLTIWHAVITFVQTVTVICLVGYVSMKTGIAPSELLDQGETQMWYLLAYVSYLPRLWTGVILVISICTMASVLVILTLSVLSTVEDAFGENWSRCCRRFFLALFLAAFCFSLTLYFSTNAGRHAYELTTGSIKYVTIYAILAVELFATAWLYCAHKLGSDLHTMMSSRCCSCFGHFFLYFTYLLPVIPAAIVFFNAQNYNFATFSAPIHEWKWSEFVVAGLALGPLLVVVREMSIRRRVSVSAVFSAPASKTFDPTKTKNHRNISRHLSGGANHSAHSSNPPRYTTNAPGYRLLPQAPLAEPEIYA</sequence>
<feature type="transmembrane region" description="Helical" evidence="10">
    <location>
        <begin position="238"/>
        <end position="267"/>
    </location>
</feature>
<evidence type="ECO:0008006" key="13">
    <source>
        <dbReference type="Google" id="ProtNLM"/>
    </source>
</evidence>
<evidence type="ECO:0000256" key="2">
    <source>
        <dbReference type="ARBA" id="ARBA00022448"/>
    </source>
</evidence>
<feature type="transmembrane region" description="Helical" evidence="10">
    <location>
        <begin position="493"/>
        <end position="510"/>
    </location>
</feature>
<evidence type="ECO:0000256" key="3">
    <source>
        <dbReference type="ARBA" id="ARBA00022692"/>
    </source>
</evidence>
<feature type="region of interest" description="Disordered" evidence="9">
    <location>
        <begin position="568"/>
        <end position="604"/>
    </location>
</feature>
<comment type="subcellular location">
    <subcellularLocation>
        <location evidence="1">Membrane</location>
        <topology evidence="1">Multi-pass membrane protein</topology>
    </subcellularLocation>
</comment>
<feature type="binding site" evidence="7">
    <location>
        <position position="388"/>
    </location>
    <ligand>
        <name>Na(+)</name>
        <dbReference type="ChEBI" id="CHEBI:29101"/>
        <label>1</label>
    </ligand>
</feature>
<evidence type="ECO:0000256" key="5">
    <source>
        <dbReference type="ARBA" id="ARBA00022989"/>
    </source>
</evidence>
<feature type="transmembrane region" description="Helical" evidence="10">
    <location>
        <begin position="210"/>
        <end position="231"/>
    </location>
</feature>
<feature type="binding site" evidence="7">
    <location>
        <position position="43"/>
    </location>
    <ligand>
        <name>Na(+)</name>
        <dbReference type="ChEBI" id="CHEBI:29101"/>
        <label>1</label>
    </ligand>
</feature>